<dbReference type="EMBL" id="MN739002">
    <property type="protein sequence ID" value="QHT34582.1"/>
    <property type="molecule type" value="Genomic_DNA"/>
</dbReference>
<name>A0A6C0F0N0_9ZZZZ</name>
<protein>
    <submittedName>
        <fullName evidence="1">Uncharacterized protein</fullName>
    </submittedName>
</protein>
<organism evidence="1">
    <name type="scientific">viral metagenome</name>
    <dbReference type="NCBI Taxonomy" id="1070528"/>
    <lineage>
        <taxon>unclassified sequences</taxon>
        <taxon>metagenomes</taxon>
        <taxon>organismal metagenomes</taxon>
    </lineage>
</organism>
<evidence type="ECO:0000313" key="1">
    <source>
        <dbReference type="EMBL" id="QHT34582.1"/>
    </source>
</evidence>
<dbReference type="AlphaFoldDB" id="A0A6C0F0N0"/>
<accession>A0A6C0F0N0</accession>
<sequence>MARKRYQQKTSEIVICLLSELGKAKCAHCIHLADENRFKKNERNCYLFAVGIWKSQNVARASPRRHKTVPDGLQKNERFLLKKMPDHVCFHFQKNTEKCAYARFFRSIYSFFSLF</sequence>
<proteinExistence type="predicted"/>
<reference evidence="1" key="1">
    <citation type="journal article" date="2020" name="Nature">
        <title>Giant virus diversity and host interactions through global metagenomics.</title>
        <authorList>
            <person name="Schulz F."/>
            <person name="Roux S."/>
            <person name="Paez-Espino D."/>
            <person name="Jungbluth S."/>
            <person name="Walsh D.A."/>
            <person name="Denef V.J."/>
            <person name="McMahon K.D."/>
            <person name="Konstantinidis K.T."/>
            <person name="Eloe-Fadrosh E.A."/>
            <person name="Kyrpides N.C."/>
            <person name="Woyke T."/>
        </authorList>
    </citation>
    <scope>NUCLEOTIDE SEQUENCE</scope>
    <source>
        <strain evidence="1">GVMAG-M-3300009163-63</strain>
    </source>
</reference>